<evidence type="ECO:0000313" key="5">
    <source>
        <dbReference type="Proteomes" id="UP001597112"/>
    </source>
</evidence>
<gene>
    <name evidence="4" type="ORF">ACFQ21_24560</name>
</gene>
<sequence length="307" mass="34438">MKIVIAGGSGFLGKALTGYFTNKNIEVTILSRKPQKSSRLVKEVYWDGRTLQDWRHELEGTEALINLSGKSVDCRYTEANKQQIYASRLASTRVLGEAVRQCIHPPKAWLNSSSATIYKGSYDKFMDEQHGEIGHDFSMDVCRKWEAVFNECITPQTRQVALRTSIVLDVTGGALVPLIKLVKAGLGGAMGSGKQFFSWIHVHDFCSVIEWLIQKPVTGVYNVCSPQPVCNSDFMKSLRHSLHVRIALSLPTPLLECGAALIRTETELVLKSRKVYPQRLLDEEFVFEFPDLKTALEDLCQVEAKRS</sequence>
<reference evidence="5" key="1">
    <citation type="journal article" date="2019" name="Int. J. Syst. Evol. Microbiol.">
        <title>The Global Catalogue of Microorganisms (GCM) 10K type strain sequencing project: providing services to taxonomists for standard genome sequencing and annotation.</title>
        <authorList>
            <consortium name="The Broad Institute Genomics Platform"/>
            <consortium name="The Broad Institute Genome Sequencing Center for Infectious Disease"/>
            <person name="Wu L."/>
            <person name="Ma J."/>
        </authorList>
    </citation>
    <scope>NUCLEOTIDE SEQUENCE [LARGE SCALE GENOMIC DNA]</scope>
    <source>
        <strain evidence="5">CCUG 58938</strain>
    </source>
</reference>
<dbReference type="Proteomes" id="UP001597112">
    <property type="component" value="Unassembled WGS sequence"/>
</dbReference>
<dbReference type="PANTHER" id="PTHR11092">
    <property type="entry name" value="SUGAR NUCLEOTIDE EPIMERASE RELATED"/>
    <property type="match status" value="1"/>
</dbReference>
<dbReference type="InterPro" id="IPR010099">
    <property type="entry name" value="SDR39U1"/>
</dbReference>
<evidence type="ECO:0000259" key="3">
    <source>
        <dbReference type="Pfam" id="PF08338"/>
    </source>
</evidence>
<accession>A0ABW3K8A7</accession>
<dbReference type="PANTHER" id="PTHR11092:SF0">
    <property type="entry name" value="EPIMERASE FAMILY PROTEIN SDR39U1"/>
    <property type="match status" value="1"/>
</dbReference>
<organism evidence="4 5">
    <name type="scientific">Ohtaekwangia kribbensis</name>
    <dbReference type="NCBI Taxonomy" id="688913"/>
    <lineage>
        <taxon>Bacteria</taxon>
        <taxon>Pseudomonadati</taxon>
        <taxon>Bacteroidota</taxon>
        <taxon>Cytophagia</taxon>
        <taxon>Cytophagales</taxon>
        <taxon>Fulvivirgaceae</taxon>
        <taxon>Ohtaekwangia</taxon>
    </lineage>
</organism>
<dbReference type="InterPro" id="IPR001509">
    <property type="entry name" value="Epimerase_deHydtase"/>
</dbReference>
<dbReference type="CDD" id="cd05242">
    <property type="entry name" value="SDR_a8"/>
    <property type="match status" value="1"/>
</dbReference>
<dbReference type="NCBIfam" id="TIGR01777">
    <property type="entry name" value="yfcH"/>
    <property type="match status" value="1"/>
</dbReference>
<dbReference type="RefSeq" id="WP_377583736.1">
    <property type="nucleotide sequence ID" value="NZ_JBHTKA010000008.1"/>
</dbReference>
<evidence type="ECO:0000313" key="4">
    <source>
        <dbReference type="EMBL" id="MFD1002520.1"/>
    </source>
</evidence>
<dbReference type="Pfam" id="PF08338">
    <property type="entry name" value="DUF1731"/>
    <property type="match status" value="1"/>
</dbReference>
<feature type="domain" description="NAD-dependent epimerase/dehydratase" evidence="2">
    <location>
        <begin position="3"/>
        <end position="119"/>
    </location>
</feature>
<dbReference type="EMBL" id="JBHTKA010000008">
    <property type="protein sequence ID" value="MFD1002520.1"/>
    <property type="molecule type" value="Genomic_DNA"/>
</dbReference>
<name>A0ABW3K8A7_9BACT</name>
<dbReference type="InterPro" id="IPR013549">
    <property type="entry name" value="DUF1731"/>
</dbReference>
<evidence type="ECO:0000259" key="2">
    <source>
        <dbReference type="Pfam" id="PF01370"/>
    </source>
</evidence>
<protein>
    <submittedName>
        <fullName evidence="4">TIGR01777 family oxidoreductase</fullName>
    </submittedName>
</protein>
<comment type="caution">
    <text evidence="4">The sequence shown here is derived from an EMBL/GenBank/DDBJ whole genome shotgun (WGS) entry which is preliminary data.</text>
</comment>
<dbReference type="SUPFAM" id="SSF51735">
    <property type="entry name" value="NAD(P)-binding Rossmann-fold domains"/>
    <property type="match status" value="1"/>
</dbReference>
<evidence type="ECO:0000256" key="1">
    <source>
        <dbReference type="ARBA" id="ARBA00009353"/>
    </source>
</evidence>
<proteinExistence type="inferred from homology"/>
<comment type="similarity">
    <text evidence="1">Belongs to the NAD(P)-dependent epimerase/dehydratase family. SDR39U1 subfamily.</text>
</comment>
<dbReference type="Pfam" id="PF01370">
    <property type="entry name" value="Epimerase"/>
    <property type="match status" value="1"/>
</dbReference>
<feature type="domain" description="DUF1731" evidence="3">
    <location>
        <begin position="255"/>
        <end position="299"/>
    </location>
</feature>
<dbReference type="InterPro" id="IPR036291">
    <property type="entry name" value="NAD(P)-bd_dom_sf"/>
</dbReference>
<keyword evidence="5" id="KW-1185">Reference proteome</keyword>
<dbReference type="Gene3D" id="3.40.50.720">
    <property type="entry name" value="NAD(P)-binding Rossmann-like Domain"/>
    <property type="match status" value="1"/>
</dbReference>